<evidence type="ECO:0000313" key="4">
    <source>
        <dbReference type="Proteomes" id="UP000011087"/>
    </source>
</evidence>
<dbReference type="InterPro" id="IPR026669">
    <property type="entry name" value="Arsenite_MeTrfase-like"/>
</dbReference>
<dbReference type="PaxDb" id="55529-EKX55318"/>
<dbReference type="EnsemblProtists" id="EKX55318">
    <property type="protein sequence ID" value="EKX55318"/>
    <property type="gene ID" value="GUITHDRAFT_91361"/>
</dbReference>
<dbReference type="GeneID" id="17311872"/>
<dbReference type="Proteomes" id="UP000011087">
    <property type="component" value="Unassembled WGS sequence"/>
</dbReference>
<reference evidence="3" key="3">
    <citation type="submission" date="2016-03" db="UniProtKB">
        <authorList>
            <consortium name="EnsemblProtists"/>
        </authorList>
    </citation>
    <scope>IDENTIFICATION</scope>
</reference>
<organism evidence="2">
    <name type="scientific">Guillardia theta (strain CCMP2712)</name>
    <name type="common">Cryptophyte</name>
    <dbReference type="NCBI Taxonomy" id="905079"/>
    <lineage>
        <taxon>Eukaryota</taxon>
        <taxon>Cryptophyceae</taxon>
        <taxon>Pyrenomonadales</taxon>
        <taxon>Geminigeraceae</taxon>
        <taxon>Guillardia</taxon>
    </lineage>
</organism>
<dbReference type="RefSeq" id="XP_005842298.1">
    <property type="nucleotide sequence ID" value="XM_005842241.1"/>
</dbReference>
<evidence type="ECO:0008006" key="5">
    <source>
        <dbReference type="Google" id="ProtNLM"/>
    </source>
</evidence>
<dbReference type="SUPFAM" id="SSF53335">
    <property type="entry name" value="S-adenosyl-L-methionine-dependent methyltransferases"/>
    <property type="match status" value="1"/>
</dbReference>
<dbReference type="PANTHER" id="PTHR43675:SF1">
    <property type="entry name" value="RIKEN CDNA 2700097O09 GENE"/>
    <property type="match status" value="1"/>
</dbReference>
<dbReference type="PANTHER" id="PTHR43675">
    <property type="entry name" value="ARSENITE METHYLTRANSFERASE"/>
    <property type="match status" value="1"/>
</dbReference>
<keyword evidence="4" id="KW-1185">Reference proteome</keyword>
<dbReference type="GO" id="GO:0008168">
    <property type="term" value="F:methyltransferase activity"/>
    <property type="evidence" value="ECO:0007669"/>
    <property type="project" value="TreeGrafter"/>
</dbReference>
<reference evidence="4" key="2">
    <citation type="submission" date="2012-11" db="EMBL/GenBank/DDBJ databases">
        <authorList>
            <person name="Kuo A."/>
            <person name="Curtis B.A."/>
            <person name="Tanifuji G."/>
            <person name="Burki F."/>
            <person name="Gruber A."/>
            <person name="Irimia M."/>
            <person name="Maruyama S."/>
            <person name="Arias M.C."/>
            <person name="Ball S.G."/>
            <person name="Gile G.H."/>
            <person name="Hirakawa Y."/>
            <person name="Hopkins J.F."/>
            <person name="Rensing S.A."/>
            <person name="Schmutz J."/>
            <person name="Symeonidi A."/>
            <person name="Elias M."/>
            <person name="Eveleigh R.J."/>
            <person name="Herman E.K."/>
            <person name="Klute M.J."/>
            <person name="Nakayama T."/>
            <person name="Obornik M."/>
            <person name="Reyes-Prieto A."/>
            <person name="Armbrust E.V."/>
            <person name="Aves S.J."/>
            <person name="Beiko R.G."/>
            <person name="Coutinho P."/>
            <person name="Dacks J.B."/>
            <person name="Durnford D.G."/>
            <person name="Fast N.M."/>
            <person name="Green B.R."/>
            <person name="Grisdale C."/>
            <person name="Hempe F."/>
            <person name="Henrissat B."/>
            <person name="Hoppner M.P."/>
            <person name="Ishida K.-I."/>
            <person name="Kim E."/>
            <person name="Koreny L."/>
            <person name="Kroth P.G."/>
            <person name="Liu Y."/>
            <person name="Malik S.-B."/>
            <person name="Maier U.G."/>
            <person name="McRose D."/>
            <person name="Mock T."/>
            <person name="Neilson J.A."/>
            <person name="Onodera N.T."/>
            <person name="Poole A.M."/>
            <person name="Pritham E.J."/>
            <person name="Richards T.A."/>
            <person name="Rocap G."/>
            <person name="Roy S.W."/>
            <person name="Sarai C."/>
            <person name="Schaack S."/>
            <person name="Shirato S."/>
            <person name="Slamovits C.H."/>
            <person name="Spencer D.F."/>
            <person name="Suzuki S."/>
            <person name="Worden A.Z."/>
            <person name="Zauner S."/>
            <person name="Barry K."/>
            <person name="Bell C."/>
            <person name="Bharti A.K."/>
            <person name="Crow J.A."/>
            <person name="Grimwood J."/>
            <person name="Kramer R."/>
            <person name="Lindquist E."/>
            <person name="Lucas S."/>
            <person name="Salamov A."/>
            <person name="McFadden G.I."/>
            <person name="Lane C.E."/>
            <person name="Keeling P.J."/>
            <person name="Gray M.W."/>
            <person name="Grigoriev I.V."/>
            <person name="Archibald J.M."/>
        </authorList>
    </citation>
    <scope>NUCLEOTIDE SEQUENCE</scope>
    <source>
        <strain evidence="4">CCMP2712</strain>
    </source>
</reference>
<evidence type="ECO:0000313" key="3">
    <source>
        <dbReference type="EnsemblProtists" id="EKX55318"/>
    </source>
</evidence>
<dbReference type="OrthoDB" id="15794at2759"/>
<evidence type="ECO:0000256" key="1">
    <source>
        <dbReference type="SAM" id="MobiDB-lite"/>
    </source>
</evidence>
<gene>
    <name evidence="2" type="ORF">GUITHDRAFT_91361</name>
</gene>
<reference evidence="2 4" key="1">
    <citation type="journal article" date="2012" name="Nature">
        <title>Algal genomes reveal evolutionary mosaicism and the fate of nucleomorphs.</title>
        <authorList>
            <consortium name="DOE Joint Genome Institute"/>
            <person name="Curtis B.A."/>
            <person name="Tanifuji G."/>
            <person name="Burki F."/>
            <person name="Gruber A."/>
            <person name="Irimia M."/>
            <person name="Maruyama S."/>
            <person name="Arias M.C."/>
            <person name="Ball S.G."/>
            <person name="Gile G.H."/>
            <person name="Hirakawa Y."/>
            <person name="Hopkins J.F."/>
            <person name="Kuo A."/>
            <person name="Rensing S.A."/>
            <person name="Schmutz J."/>
            <person name="Symeonidi A."/>
            <person name="Elias M."/>
            <person name="Eveleigh R.J."/>
            <person name="Herman E.K."/>
            <person name="Klute M.J."/>
            <person name="Nakayama T."/>
            <person name="Obornik M."/>
            <person name="Reyes-Prieto A."/>
            <person name="Armbrust E.V."/>
            <person name="Aves S.J."/>
            <person name="Beiko R.G."/>
            <person name="Coutinho P."/>
            <person name="Dacks J.B."/>
            <person name="Durnford D.G."/>
            <person name="Fast N.M."/>
            <person name="Green B.R."/>
            <person name="Grisdale C.J."/>
            <person name="Hempel F."/>
            <person name="Henrissat B."/>
            <person name="Hoppner M.P."/>
            <person name="Ishida K."/>
            <person name="Kim E."/>
            <person name="Koreny L."/>
            <person name="Kroth P.G."/>
            <person name="Liu Y."/>
            <person name="Malik S.B."/>
            <person name="Maier U.G."/>
            <person name="McRose D."/>
            <person name="Mock T."/>
            <person name="Neilson J.A."/>
            <person name="Onodera N.T."/>
            <person name="Poole A.M."/>
            <person name="Pritham E.J."/>
            <person name="Richards T.A."/>
            <person name="Rocap G."/>
            <person name="Roy S.W."/>
            <person name="Sarai C."/>
            <person name="Schaack S."/>
            <person name="Shirato S."/>
            <person name="Slamovits C.H."/>
            <person name="Spencer D.F."/>
            <person name="Suzuki S."/>
            <person name="Worden A.Z."/>
            <person name="Zauner S."/>
            <person name="Barry K."/>
            <person name="Bell C."/>
            <person name="Bharti A.K."/>
            <person name="Crow J.A."/>
            <person name="Grimwood J."/>
            <person name="Kramer R."/>
            <person name="Lindquist E."/>
            <person name="Lucas S."/>
            <person name="Salamov A."/>
            <person name="McFadden G.I."/>
            <person name="Lane C.E."/>
            <person name="Keeling P.J."/>
            <person name="Gray M.W."/>
            <person name="Grigoriev I.V."/>
            <person name="Archibald J.M."/>
        </authorList>
    </citation>
    <scope>NUCLEOTIDE SEQUENCE</scope>
    <source>
        <strain evidence="2 4">CCMP2712</strain>
    </source>
</reference>
<feature type="region of interest" description="Disordered" evidence="1">
    <location>
        <begin position="47"/>
        <end position="67"/>
    </location>
</feature>
<protein>
    <recommendedName>
        <fullName evidence="5">DOT1 domain-containing protein</fullName>
    </recommendedName>
</protein>
<dbReference type="AlphaFoldDB" id="L1K4Q3"/>
<dbReference type="OMA" id="NVFEWFF"/>
<dbReference type="HOGENOM" id="CLU_057934_0_0_1"/>
<evidence type="ECO:0000313" key="2">
    <source>
        <dbReference type="EMBL" id="EKX55318.1"/>
    </source>
</evidence>
<dbReference type="eggNOG" id="ENOG502QTI1">
    <property type="taxonomic scope" value="Eukaryota"/>
</dbReference>
<name>L1K4Q3_GUITC</name>
<dbReference type="InterPro" id="IPR029063">
    <property type="entry name" value="SAM-dependent_MTases_sf"/>
</dbReference>
<dbReference type="KEGG" id="gtt:GUITHDRAFT_91361"/>
<accession>L1K4Q3</accession>
<dbReference type="STRING" id="905079.L1K4Q3"/>
<dbReference type="Gene3D" id="3.40.50.150">
    <property type="entry name" value="Vaccinia Virus protein VP39"/>
    <property type="match status" value="1"/>
</dbReference>
<proteinExistence type="predicted"/>
<sequence>MPRDKSSAGISAVLRAVQSIDEIMEGVPRDMWSEFEEGVRKLMADKQRSFEEEGEDDGGEDVRGGKKQRLAQVVNPYEKMQEIKFFLRSRVPMEAVLPSENILYEHKGTEFESYNTVNTLSVDDFLYEMHEVDELCDEGKLPRHYCKDCGSRSVEKLNFITHSLSIRELEFVFNSVLPTRCKLKDATVLDVGSRLGAVLFGACLFGDVKEAIGIEVNKEFCELQEETLKAFKMSGRARVICDDIRNSSELLRLSQVVVLHNPFQFFSSKPSALEALRSIFSSLSKGCLVVACPSLDEQLSNCDGAASEMSKYGIEEQKLQYPEAEEEDDEHADDDGLLFSNIRLYKVS</sequence>
<dbReference type="EMBL" id="JH992965">
    <property type="protein sequence ID" value="EKX55318.1"/>
    <property type="molecule type" value="Genomic_DNA"/>
</dbReference>